<name>A0AA36B6T2_OCTVU</name>
<sequence>MEKAVRVGLVIEAMGDELSLKPSLANEGQKEDMQFEEIHKGENCARLECLPIRGRPLLSRGRNVFAESSGVFSETDISKIFNETVERMQPTTAPSSTAETNAQTTRIASGLSAFDQFANFANICRYKFNSFNFRKRSQFFNIIWSEVSSLRFRDELLGKPD</sequence>
<reference evidence="1" key="1">
    <citation type="submission" date="2023-08" db="EMBL/GenBank/DDBJ databases">
        <authorList>
            <person name="Alioto T."/>
            <person name="Alioto T."/>
            <person name="Gomez Garrido J."/>
        </authorList>
    </citation>
    <scope>NUCLEOTIDE SEQUENCE</scope>
</reference>
<gene>
    <name evidence="1" type="ORF">OCTVUL_1B007227</name>
</gene>
<dbReference type="EMBL" id="OX597822">
    <property type="protein sequence ID" value="CAI9727742.1"/>
    <property type="molecule type" value="Genomic_DNA"/>
</dbReference>
<dbReference type="Proteomes" id="UP001162480">
    <property type="component" value="Chromosome 9"/>
</dbReference>
<proteinExistence type="predicted"/>
<organism evidence="1 2">
    <name type="scientific">Octopus vulgaris</name>
    <name type="common">Common octopus</name>
    <dbReference type="NCBI Taxonomy" id="6645"/>
    <lineage>
        <taxon>Eukaryota</taxon>
        <taxon>Metazoa</taxon>
        <taxon>Spiralia</taxon>
        <taxon>Lophotrochozoa</taxon>
        <taxon>Mollusca</taxon>
        <taxon>Cephalopoda</taxon>
        <taxon>Coleoidea</taxon>
        <taxon>Octopodiformes</taxon>
        <taxon>Octopoda</taxon>
        <taxon>Incirrata</taxon>
        <taxon>Octopodidae</taxon>
        <taxon>Octopus</taxon>
    </lineage>
</organism>
<accession>A0AA36B6T2</accession>
<dbReference type="AlphaFoldDB" id="A0AA36B6T2"/>
<keyword evidence="2" id="KW-1185">Reference proteome</keyword>
<evidence type="ECO:0000313" key="2">
    <source>
        <dbReference type="Proteomes" id="UP001162480"/>
    </source>
</evidence>
<protein>
    <submittedName>
        <fullName evidence="1">Uncharacterized protein</fullName>
    </submittedName>
</protein>
<evidence type="ECO:0000313" key="1">
    <source>
        <dbReference type="EMBL" id="CAI9727742.1"/>
    </source>
</evidence>